<evidence type="ECO:0000256" key="2">
    <source>
        <dbReference type="PROSITE-ProRule" id="PRU00703"/>
    </source>
</evidence>
<dbReference type="InterPro" id="IPR005105">
    <property type="entry name" value="GlnD_Uridyltrans_N"/>
</dbReference>
<name>A0ABX7B2T7_9PROT</name>
<evidence type="ECO:0000259" key="3">
    <source>
        <dbReference type="PROSITE" id="PS50042"/>
    </source>
</evidence>
<evidence type="ECO:0000313" key="6">
    <source>
        <dbReference type="Proteomes" id="UP000595197"/>
    </source>
</evidence>
<dbReference type="CDD" id="cd04589">
    <property type="entry name" value="CBS_pair_CAP-ED_NT_Pol-beta-like_DUF294_assoc"/>
    <property type="match status" value="1"/>
</dbReference>
<proteinExistence type="predicted"/>
<keyword evidence="6" id="KW-1185">Reference proteome</keyword>
<dbReference type="Pfam" id="PF10335">
    <property type="entry name" value="DUF294_C"/>
    <property type="match status" value="1"/>
</dbReference>
<dbReference type="InterPro" id="IPR000595">
    <property type="entry name" value="cNMP-bd_dom"/>
</dbReference>
<accession>A0ABX7B2T7</accession>
<dbReference type="SMART" id="SM00116">
    <property type="entry name" value="CBS"/>
    <property type="match status" value="2"/>
</dbReference>
<dbReference type="InterPro" id="IPR018821">
    <property type="entry name" value="DUF294_put_nucleoTrafse_sb-bd"/>
</dbReference>
<dbReference type="Gene3D" id="2.60.120.10">
    <property type="entry name" value="Jelly Rolls"/>
    <property type="match status" value="1"/>
</dbReference>
<dbReference type="PANTHER" id="PTHR43080:SF2">
    <property type="entry name" value="CBS DOMAIN-CONTAINING PROTEIN"/>
    <property type="match status" value="1"/>
</dbReference>
<dbReference type="PANTHER" id="PTHR43080">
    <property type="entry name" value="CBS DOMAIN-CONTAINING PROTEIN CBSX3, MITOCHONDRIAL"/>
    <property type="match status" value="1"/>
</dbReference>
<evidence type="ECO:0000313" key="5">
    <source>
        <dbReference type="EMBL" id="QQP88648.1"/>
    </source>
</evidence>
<dbReference type="Proteomes" id="UP000595197">
    <property type="component" value="Chromosome"/>
</dbReference>
<gene>
    <name evidence="5" type="ORF">IGS68_21900</name>
</gene>
<dbReference type="Pfam" id="PF00027">
    <property type="entry name" value="cNMP_binding"/>
    <property type="match status" value="1"/>
</dbReference>
<dbReference type="SUPFAM" id="SSF54631">
    <property type="entry name" value="CBS-domain pair"/>
    <property type="match status" value="1"/>
</dbReference>
<feature type="domain" description="Cyclic nucleotide-binding" evidence="3">
    <location>
        <begin position="53"/>
        <end position="149"/>
    </location>
</feature>
<reference evidence="5" key="1">
    <citation type="submission" date="2021-02" db="EMBL/GenBank/DDBJ databases">
        <title>Skermanella TT6 skin isolate.</title>
        <authorList>
            <person name="Lee K."/>
            <person name="Ganzorig M."/>
        </authorList>
    </citation>
    <scope>NUCLEOTIDE SEQUENCE</scope>
    <source>
        <strain evidence="5">TT6</strain>
    </source>
</reference>
<dbReference type="InterPro" id="IPR014710">
    <property type="entry name" value="RmlC-like_jellyroll"/>
</dbReference>
<dbReference type="CDD" id="cd05401">
    <property type="entry name" value="NT_GlnE_GlnD_like"/>
    <property type="match status" value="1"/>
</dbReference>
<evidence type="ECO:0000256" key="1">
    <source>
        <dbReference type="ARBA" id="ARBA00023122"/>
    </source>
</evidence>
<dbReference type="SUPFAM" id="SSF51206">
    <property type="entry name" value="cAMP-binding domain-like"/>
    <property type="match status" value="1"/>
</dbReference>
<dbReference type="Pfam" id="PF03445">
    <property type="entry name" value="DUF294"/>
    <property type="match status" value="1"/>
</dbReference>
<organism evidence="5 6">
    <name type="scientific">Skermanella cutis</name>
    <dbReference type="NCBI Taxonomy" id="2775420"/>
    <lineage>
        <taxon>Bacteria</taxon>
        <taxon>Pseudomonadati</taxon>
        <taxon>Pseudomonadota</taxon>
        <taxon>Alphaproteobacteria</taxon>
        <taxon>Rhodospirillales</taxon>
        <taxon>Azospirillaceae</taxon>
        <taxon>Skermanella</taxon>
    </lineage>
</organism>
<dbReference type="Pfam" id="PF00571">
    <property type="entry name" value="CBS"/>
    <property type="match status" value="1"/>
</dbReference>
<dbReference type="InterPro" id="IPR000644">
    <property type="entry name" value="CBS_dom"/>
</dbReference>
<evidence type="ECO:0000259" key="4">
    <source>
        <dbReference type="PROSITE" id="PS51371"/>
    </source>
</evidence>
<dbReference type="InterPro" id="IPR018490">
    <property type="entry name" value="cNMP-bd_dom_sf"/>
</dbReference>
<dbReference type="CDD" id="cd00038">
    <property type="entry name" value="CAP_ED"/>
    <property type="match status" value="1"/>
</dbReference>
<protein>
    <submittedName>
        <fullName evidence="5">Cyclic nucleotide-binding/CBS domain-containing protein</fullName>
    </submittedName>
</protein>
<dbReference type="InterPro" id="IPR051257">
    <property type="entry name" value="Diverse_CBS-Domain"/>
</dbReference>
<dbReference type="PROSITE" id="PS51371">
    <property type="entry name" value="CBS"/>
    <property type="match status" value="2"/>
</dbReference>
<dbReference type="Gene3D" id="3.10.580.10">
    <property type="entry name" value="CBS-domain"/>
    <property type="match status" value="1"/>
</dbReference>
<dbReference type="InterPro" id="IPR046342">
    <property type="entry name" value="CBS_dom_sf"/>
</dbReference>
<feature type="domain" description="CBS" evidence="4">
    <location>
        <begin position="262"/>
        <end position="320"/>
    </location>
</feature>
<feature type="domain" description="CBS" evidence="4">
    <location>
        <begin position="192"/>
        <end position="254"/>
    </location>
</feature>
<keyword evidence="1 2" id="KW-0129">CBS domain</keyword>
<dbReference type="EMBL" id="CP067420">
    <property type="protein sequence ID" value="QQP88648.1"/>
    <property type="molecule type" value="Genomic_DNA"/>
</dbReference>
<dbReference type="PROSITE" id="PS50042">
    <property type="entry name" value="CNMP_BINDING_3"/>
    <property type="match status" value="1"/>
</dbReference>
<sequence length="646" mass="71099">MVSRGSAPPRLWLSPRRPKAANLGAFFLGSGFPDLQRRRCSDVFEAFSFTIAPFDRLTPAERDQVMAASDIAVWPKGATVLRGEEASGHLHIVLKGLVQELSGTEVLAAYGPGESFDVKALLGSPGAGTFVAREDTVCQLLPQESFLDLTRTNPRFGVWFHQEMIDRLRDLAVRQANREMTSFMMARIRQAYIHPAAYVGADCSARDAVAAMKATRSTSLLVRGEPGADGAPGRVGILSDRDLRDAVILDGAPVTSPVGPLASYSMISLDIDDFLFNALVVMTKHGIRRVVVTEGEAIVGILEQVDLLGFLSNNSHIVAIRVERASDLADLRAASAEIPTLIQALHGNGVKIRFIAEMVTALNRRIFAKLFELLAPPDLLANSCLIVMGSEGRGEQILKTDQDNGLILRDGYACPDLESITAEFSRSLIEFGYPQCPGGIMVNTPEWTRPLAGYRAAIHGWVYHPDEAAQLNLAIFYDAAPVAGDATLLDQARDYLIETLSANDMFFSHFARPTLSFDTPIGLFSHLKGEELDIKKGGIFPLVHGVRSLALEKRLQERNTIDRIRALQDLGVFDATMATELTEALLAMLELRLKLRLAAGDIGTQTDNFIRPDQLNRLERDLLKDSLSIVKRFKEFITYHFHLKMF</sequence>